<keyword evidence="2" id="KW-0231">Viral genome packaging</keyword>
<dbReference type="PANTHER" id="PTHR41328">
    <property type="entry name" value="TERMINASE SMALL SUBUNIT-RELATED"/>
    <property type="match status" value="1"/>
</dbReference>
<gene>
    <name evidence="3" type="ORF">CHH48_07260</name>
</gene>
<dbReference type="Pfam" id="PF03592">
    <property type="entry name" value="Terminase_2"/>
    <property type="match status" value="1"/>
</dbReference>
<organism evidence="3 4">
    <name type="scientific">Terribacillus saccharophilus</name>
    <dbReference type="NCBI Taxonomy" id="361277"/>
    <lineage>
        <taxon>Bacteria</taxon>
        <taxon>Bacillati</taxon>
        <taxon>Bacillota</taxon>
        <taxon>Bacilli</taxon>
        <taxon>Bacillales</taxon>
        <taxon>Bacillaceae</taxon>
        <taxon>Terribacillus</taxon>
    </lineage>
</organism>
<evidence type="ECO:0008006" key="5">
    <source>
        <dbReference type="Google" id="ProtNLM"/>
    </source>
</evidence>
<sequence>MTKLNAKQRLFVKHYIATLNGAESARRAGYSANSAKETASRLLTYDNIQQAIEEGAKERLEKAGVQAEDVIAEIAKLAMMNGEELEEWADKFGMRVADKTKALELLGRYHTLFTDRVEQSSEVQINVTIDGLEDEE</sequence>
<dbReference type="Gene3D" id="1.10.10.1400">
    <property type="entry name" value="Terminase, small subunit, N-terminal DNA-binding domain, HTH motif"/>
    <property type="match status" value="1"/>
</dbReference>
<keyword evidence="4" id="KW-1185">Reference proteome</keyword>
<dbReference type="RefSeq" id="WP_095218471.1">
    <property type="nucleotide sequence ID" value="NZ_NPBJ01000013.1"/>
</dbReference>
<name>A0ABX4H0A8_9BACI</name>
<dbReference type="InterPro" id="IPR038713">
    <property type="entry name" value="Terminase_Gp1_N_sf"/>
</dbReference>
<evidence type="ECO:0000313" key="3">
    <source>
        <dbReference type="EMBL" id="PAE00558.1"/>
    </source>
</evidence>
<keyword evidence="1" id="KW-1188">Viral release from host cell</keyword>
<dbReference type="EMBL" id="NPBJ01000013">
    <property type="protein sequence ID" value="PAE00558.1"/>
    <property type="molecule type" value="Genomic_DNA"/>
</dbReference>
<dbReference type="PANTHER" id="PTHR41328:SF2">
    <property type="entry name" value="TERMINASE SMALL SUBUNIT"/>
    <property type="match status" value="1"/>
</dbReference>
<reference evidence="3 4" key="1">
    <citation type="submission" date="2017-07" db="EMBL/GenBank/DDBJ databases">
        <title>Isolation and whole genome analysis of endospore-forming bacteria from heroin.</title>
        <authorList>
            <person name="Kalinowski J."/>
            <person name="Ahrens B."/>
            <person name="Al-Dilaimi A."/>
            <person name="Winkler A."/>
            <person name="Wibberg D."/>
            <person name="Schleenbecker U."/>
            <person name="Ruckert C."/>
            <person name="Wolfel R."/>
            <person name="Grass G."/>
        </authorList>
    </citation>
    <scope>NUCLEOTIDE SEQUENCE [LARGE SCALE GENOMIC DNA]</scope>
    <source>
        <strain evidence="3 4">7517-1</strain>
    </source>
</reference>
<dbReference type="InterPro" id="IPR052404">
    <property type="entry name" value="SPP1-like_terminase"/>
</dbReference>
<proteinExistence type="predicted"/>
<comment type="caution">
    <text evidence="3">The sequence shown here is derived from an EMBL/GenBank/DDBJ whole genome shotgun (WGS) entry which is preliminary data.</text>
</comment>
<evidence type="ECO:0000313" key="4">
    <source>
        <dbReference type="Proteomes" id="UP000216852"/>
    </source>
</evidence>
<dbReference type="InterPro" id="IPR005335">
    <property type="entry name" value="Terminase_ssu"/>
</dbReference>
<evidence type="ECO:0000256" key="1">
    <source>
        <dbReference type="ARBA" id="ARBA00022612"/>
    </source>
</evidence>
<evidence type="ECO:0000256" key="2">
    <source>
        <dbReference type="ARBA" id="ARBA00023219"/>
    </source>
</evidence>
<dbReference type="Proteomes" id="UP000216852">
    <property type="component" value="Unassembled WGS sequence"/>
</dbReference>
<protein>
    <recommendedName>
        <fullName evidence="5">Terminase small subunit</fullName>
    </recommendedName>
</protein>
<accession>A0ABX4H0A8</accession>